<dbReference type="PANTHER" id="PTHR30532">
    <property type="entry name" value="IRON III DICITRATE-BINDING PERIPLASMIC PROTEIN"/>
    <property type="match status" value="1"/>
</dbReference>
<dbReference type="AlphaFoldDB" id="A0A660L975"/>
<organism evidence="7 8">
    <name type="scientific">Solirubrobacter pauli</name>
    <dbReference type="NCBI Taxonomy" id="166793"/>
    <lineage>
        <taxon>Bacteria</taxon>
        <taxon>Bacillati</taxon>
        <taxon>Actinomycetota</taxon>
        <taxon>Thermoleophilia</taxon>
        <taxon>Solirubrobacterales</taxon>
        <taxon>Solirubrobacteraceae</taxon>
        <taxon>Solirubrobacter</taxon>
    </lineage>
</organism>
<evidence type="ECO:0000256" key="1">
    <source>
        <dbReference type="ARBA" id="ARBA00004196"/>
    </source>
</evidence>
<evidence type="ECO:0000313" key="8">
    <source>
        <dbReference type="Proteomes" id="UP000278962"/>
    </source>
</evidence>
<sequence length="347" mass="37474">MRLPFIFLTCLCALVLAACGSDDSESTSGAQPAAEQQGAAESGAFPVTIEHKYGSTTIKSEPKRVVVVGLRDQDALLALGVVPVATTEWFGKHPGAIFPWAKEALGDATVPTVLTNTDGVQIEKVAAQRPDLILGVYSGLTQKEYDALSKLAPVVAQPKDKVDYGSTWQEEQLTAGKAVGQPEKAQQLVDETEKLIADAAAAHPEFKGKTAANVSDYQGTFVYGPQDVRTYTLEALGFTYPQSLRDAFKDEFGGQLSDEKTDAIDVDTLVWFADGDRGPEGIKKDPVYSKLRVRKEGRDIFILEQDRVYEALSFPSVLSMPTLLKEFVPRLAAAVDGDPKTSTDQQG</sequence>
<dbReference type="PROSITE" id="PS50983">
    <property type="entry name" value="FE_B12_PBP"/>
    <property type="match status" value="1"/>
</dbReference>
<keyword evidence="4 5" id="KW-0732">Signal</keyword>
<accession>A0A660L975</accession>
<reference evidence="7 8" key="1">
    <citation type="submission" date="2018-10" db="EMBL/GenBank/DDBJ databases">
        <title>Genomic Encyclopedia of Archaeal and Bacterial Type Strains, Phase II (KMG-II): from individual species to whole genera.</title>
        <authorList>
            <person name="Goeker M."/>
        </authorList>
    </citation>
    <scope>NUCLEOTIDE SEQUENCE [LARGE SCALE GENOMIC DNA]</scope>
    <source>
        <strain evidence="7 8">DSM 14954</strain>
    </source>
</reference>
<evidence type="ECO:0000259" key="6">
    <source>
        <dbReference type="PROSITE" id="PS50983"/>
    </source>
</evidence>
<dbReference type="InterPro" id="IPR002491">
    <property type="entry name" value="ABC_transptr_periplasmic_BD"/>
</dbReference>
<evidence type="ECO:0000256" key="4">
    <source>
        <dbReference type="ARBA" id="ARBA00022729"/>
    </source>
</evidence>
<evidence type="ECO:0000256" key="5">
    <source>
        <dbReference type="SAM" id="SignalP"/>
    </source>
</evidence>
<dbReference type="PROSITE" id="PS51257">
    <property type="entry name" value="PROKAR_LIPOPROTEIN"/>
    <property type="match status" value="1"/>
</dbReference>
<dbReference type="Pfam" id="PF01497">
    <property type="entry name" value="Peripla_BP_2"/>
    <property type="match status" value="1"/>
</dbReference>
<protein>
    <submittedName>
        <fullName evidence="7">Iron complex transport system substrate-binding protein</fullName>
    </submittedName>
</protein>
<gene>
    <name evidence="7" type="ORF">C8N24_1450</name>
</gene>
<comment type="subcellular location">
    <subcellularLocation>
        <location evidence="1">Cell envelope</location>
    </subcellularLocation>
</comment>
<dbReference type="GO" id="GO:0030288">
    <property type="term" value="C:outer membrane-bounded periplasmic space"/>
    <property type="evidence" value="ECO:0007669"/>
    <property type="project" value="TreeGrafter"/>
</dbReference>
<dbReference type="Gene3D" id="3.40.50.1980">
    <property type="entry name" value="Nitrogenase molybdenum iron protein domain"/>
    <property type="match status" value="2"/>
</dbReference>
<name>A0A660L975_9ACTN</name>
<evidence type="ECO:0000313" key="7">
    <source>
        <dbReference type="EMBL" id="RKQ91627.1"/>
    </source>
</evidence>
<dbReference type="CDD" id="cd01146">
    <property type="entry name" value="FhuD"/>
    <property type="match status" value="1"/>
</dbReference>
<dbReference type="PANTHER" id="PTHR30532:SF24">
    <property type="entry name" value="FERRIC ENTEROBACTIN-BINDING PERIPLASMIC PROTEIN FEPB"/>
    <property type="match status" value="1"/>
</dbReference>
<comment type="similarity">
    <text evidence="2">Belongs to the bacterial solute-binding protein 8 family.</text>
</comment>
<evidence type="ECO:0000256" key="2">
    <source>
        <dbReference type="ARBA" id="ARBA00008814"/>
    </source>
</evidence>
<dbReference type="SUPFAM" id="SSF53807">
    <property type="entry name" value="Helical backbone' metal receptor"/>
    <property type="match status" value="1"/>
</dbReference>
<dbReference type="InterPro" id="IPR051313">
    <property type="entry name" value="Bact_iron-sidero_bind"/>
</dbReference>
<dbReference type="Proteomes" id="UP000278962">
    <property type="component" value="Unassembled WGS sequence"/>
</dbReference>
<dbReference type="GO" id="GO:1901678">
    <property type="term" value="P:iron coordination entity transport"/>
    <property type="evidence" value="ECO:0007669"/>
    <property type="project" value="UniProtKB-ARBA"/>
</dbReference>
<dbReference type="OrthoDB" id="1846031at2"/>
<proteinExistence type="inferred from homology"/>
<comment type="caution">
    <text evidence="7">The sequence shown here is derived from an EMBL/GenBank/DDBJ whole genome shotgun (WGS) entry which is preliminary data.</text>
</comment>
<evidence type="ECO:0000256" key="3">
    <source>
        <dbReference type="ARBA" id="ARBA00022448"/>
    </source>
</evidence>
<feature type="domain" description="Fe/B12 periplasmic-binding" evidence="6">
    <location>
        <begin position="64"/>
        <end position="335"/>
    </location>
</feature>
<keyword evidence="8" id="KW-1185">Reference proteome</keyword>
<feature type="signal peptide" evidence="5">
    <location>
        <begin position="1"/>
        <end position="17"/>
    </location>
</feature>
<feature type="chain" id="PRO_5038559976" evidence="5">
    <location>
        <begin position="18"/>
        <end position="347"/>
    </location>
</feature>
<dbReference type="RefSeq" id="WP_121249399.1">
    <property type="nucleotide sequence ID" value="NZ_RBIL01000001.1"/>
</dbReference>
<keyword evidence="3" id="KW-0813">Transport</keyword>
<dbReference type="EMBL" id="RBIL01000001">
    <property type="protein sequence ID" value="RKQ91627.1"/>
    <property type="molecule type" value="Genomic_DNA"/>
</dbReference>